<organism evidence="2 3">
    <name type="scientific">Sulfurovum lithotrophicum</name>
    <dbReference type="NCBI Taxonomy" id="206403"/>
    <lineage>
        <taxon>Bacteria</taxon>
        <taxon>Pseudomonadati</taxon>
        <taxon>Campylobacterota</taxon>
        <taxon>Epsilonproteobacteria</taxon>
        <taxon>Campylobacterales</taxon>
        <taxon>Sulfurovaceae</taxon>
        <taxon>Sulfurovum</taxon>
    </lineage>
</organism>
<proteinExistence type="predicted"/>
<dbReference type="RefSeq" id="WP_046550903.1">
    <property type="nucleotide sequence ID" value="NZ_CP011308.1"/>
</dbReference>
<evidence type="ECO:0000313" key="3">
    <source>
        <dbReference type="Proteomes" id="UP000034444"/>
    </source>
</evidence>
<reference evidence="2 3" key="1">
    <citation type="submission" date="2015-04" db="EMBL/GenBank/DDBJ databases">
        <title>Complete genome sequence of Sulfurovum lithotrophicum ATCC BAA-797T.</title>
        <authorList>
            <person name="Ahn J."/>
            <person name="Park G."/>
            <person name="Jeon W."/>
            <person name="Jang Y."/>
            <person name="Jang M."/>
            <person name="Lee H."/>
            <person name="Lee H."/>
        </authorList>
    </citation>
    <scope>NUCLEOTIDE SEQUENCE [LARGE SCALE GENOMIC DNA]</scope>
    <source>
        <strain evidence="3">ATCC BAA-797 / 42BKT</strain>
    </source>
</reference>
<keyword evidence="1" id="KW-0732">Signal</keyword>
<name>A0A7U4M0Y6_9BACT</name>
<feature type="signal peptide" evidence="1">
    <location>
        <begin position="1"/>
        <end position="22"/>
    </location>
</feature>
<dbReference type="OrthoDB" id="981626at2"/>
<gene>
    <name evidence="2" type="ORF">YH65_05010</name>
</gene>
<evidence type="ECO:0000256" key="1">
    <source>
        <dbReference type="SAM" id="SignalP"/>
    </source>
</evidence>
<accession>A0A7U4M0Y6</accession>
<sequence length="137" mass="15478">MKAFIFSLLFVCNLMAITVEDAAWVLDAQTSMGKAYQKAKAEKKDLLMLLIIESSCEWCEKMIHRTLRDENIRSALSDMVIVVADFNSPEAKEHNATLTPSIYFIDTKTKKTVYSVIGYEKPGSFMIDIVSAKDKVE</sequence>
<dbReference type="SUPFAM" id="SSF52833">
    <property type="entry name" value="Thioredoxin-like"/>
    <property type="match status" value="1"/>
</dbReference>
<dbReference type="InterPro" id="IPR036249">
    <property type="entry name" value="Thioredoxin-like_sf"/>
</dbReference>
<dbReference type="KEGG" id="slh:YH65_05010"/>
<evidence type="ECO:0008006" key="4">
    <source>
        <dbReference type="Google" id="ProtNLM"/>
    </source>
</evidence>
<evidence type="ECO:0000313" key="2">
    <source>
        <dbReference type="EMBL" id="AKF24815.1"/>
    </source>
</evidence>
<dbReference type="AlphaFoldDB" id="A0A7U4M0Y6"/>
<dbReference type="EMBL" id="CP011308">
    <property type="protein sequence ID" value="AKF24815.1"/>
    <property type="molecule type" value="Genomic_DNA"/>
</dbReference>
<reference evidence="3" key="2">
    <citation type="journal article" date="2017" name="Stand. Genomic Sci.">
        <title>Complete genome sequence of the sulfur-oxidizing chemolithoautotrophic Sulfurovum lithotrophicum 42BKTT.</title>
        <authorList>
            <person name="Jeon W."/>
            <person name="Priscilla L."/>
            <person name="Park G."/>
            <person name="Lee H."/>
            <person name="Lee N."/>
            <person name="Lee D."/>
            <person name="Kwon H."/>
            <person name="Ahn I."/>
            <person name="Lee C."/>
            <person name="Lee H."/>
            <person name="Ahn J."/>
        </authorList>
    </citation>
    <scope>NUCLEOTIDE SEQUENCE [LARGE SCALE GENOMIC DNA]</scope>
    <source>
        <strain evidence="3">ATCC BAA-797 / 42BKT</strain>
    </source>
</reference>
<protein>
    <recommendedName>
        <fullName evidence="4">Thioredoxin family protein</fullName>
    </recommendedName>
</protein>
<keyword evidence="3" id="KW-1185">Reference proteome</keyword>
<dbReference type="Proteomes" id="UP000034444">
    <property type="component" value="Chromosome"/>
</dbReference>
<dbReference type="Gene3D" id="3.40.30.10">
    <property type="entry name" value="Glutaredoxin"/>
    <property type="match status" value="1"/>
</dbReference>
<feature type="chain" id="PRO_5030891650" description="Thioredoxin family protein" evidence="1">
    <location>
        <begin position="23"/>
        <end position="137"/>
    </location>
</feature>